<name>A0A9N9XHK4_DIABA</name>
<feature type="transmembrane region" description="Helical" evidence="5">
    <location>
        <begin position="57"/>
        <end position="79"/>
    </location>
</feature>
<proteinExistence type="predicted"/>
<dbReference type="Pfam" id="PF00083">
    <property type="entry name" value="Sugar_tr"/>
    <property type="match status" value="1"/>
</dbReference>
<evidence type="ECO:0000313" key="7">
    <source>
        <dbReference type="EMBL" id="CAG9836629.1"/>
    </source>
</evidence>
<dbReference type="PROSITE" id="PS00217">
    <property type="entry name" value="SUGAR_TRANSPORT_2"/>
    <property type="match status" value="1"/>
</dbReference>
<feature type="transmembrane region" description="Helical" evidence="5">
    <location>
        <begin position="172"/>
        <end position="197"/>
    </location>
</feature>
<feature type="transmembrane region" description="Helical" evidence="5">
    <location>
        <begin position="109"/>
        <end position="131"/>
    </location>
</feature>
<dbReference type="EMBL" id="OU898281">
    <property type="protein sequence ID" value="CAG9836629.1"/>
    <property type="molecule type" value="Genomic_DNA"/>
</dbReference>
<dbReference type="GO" id="GO:0022857">
    <property type="term" value="F:transmembrane transporter activity"/>
    <property type="evidence" value="ECO:0007669"/>
    <property type="project" value="InterPro"/>
</dbReference>
<dbReference type="GO" id="GO:0016020">
    <property type="term" value="C:membrane"/>
    <property type="evidence" value="ECO:0007669"/>
    <property type="project" value="UniProtKB-SubCell"/>
</dbReference>
<evidence type="ECO:0000313" key="8">
    <source>
        <dbReference type="Proteomes" id="UP001153709"/>
    </source>
</evidence>
<dbReference type="SUPFAM" id="SSF103473">
    <property type="entry name" value="MFS general substrate transporter"/>
    <property type="match status" value="1"/>
</dbReference>
<keyword evidence="4 5" id="KW-0472">Membrane</keyword>
<keyword evidence="8" id="KW-1185">Reference proteome</keyword>
<gene>
    <name evidence="7" type="ORF">DIABBA_LOCUS9701</name>
</gene>
<keyword evidence="3 5" id="KW-1133">Transmembrane helix</keyword>
<dbReference type="PROSITE" id="PS50850">
    <property type="entry name" value="MFS"/>
    <property type="match status" value="1"/>
</dbReference>
<keyword evidence="2 5" id="KW-0812">Transmembrane</keyword>
<evidence type="ECO:0000256" key="5">
    <source>
        <dbReference type="SAM" id="Phobius"/>
    </source>
</evidence>
<evidence type="ECO:0000256" key="4">
    <source>
        <dbReference type="ARBA" id="ARBA00023136"/>
    </source>
</evidence>
<dbReference type="AlphaFoldDB" id="A0A9N9XHK4"/>
<protein>
    <recommendedName>
        <fullName evidence="6">Major facilitator superfamily (MFS) profile domain-containing protein</fullName>
    </recommendedName>
</protein>
<comment type="subcellular location">
    <subcellularLocation>
        <location evidence="1">Membrane</location>
        <topology evidence="1">Multi-pass membrane protein</topology>
    </subcellularLocation>
</comment>
<evidence type="ECO:0000259" key="6">
    <source>
        <dbReference type="PROSITE" id="PS50850"/>
    </source>
</evidence>
<dbReference type="Gene3D" id="1.20.1250.20">
    <property type="entry name" value="MFS general substrate transporter like domains"/>
    <property type="match status" value="1"/>
</dbReference>
<dbReference type="InterPro" id="IPR020846">
    <property type="entry name" value="MFS_dom"/>
</dbReference>
<sequence>MVNASNRKFLYTAAAAANIATFICGTALGWTSPEIPLLKNTTTSPLDHELSVSEEGWIGSFLPLAAAIGPIGGGILANLIGRKKTILIGATPFLAAFALNIFARSVFMFYLSRFICGFGTGIIFTAMPMYIGEISDNETRGTLGSFMQLFAVLGLLFSYALGPFISIKVFNTILLCIPGIFMILFFFFIPESPYYLIKVEKWKKRLQLFQNLKE</sequence>
<feature type="transmembrane region" description="Helical" evidence="5">
    <location>
        <begin position="9"/>
        <end position="30"/>
    </location>
</feature>
<dbReference type="InterPro" id="IPR005829">
    <property type="entry name" value="Sugar_transporter_CS"/>
</dbReference>
<dbReference type="InterPro" id="IPR050549">
    <property type="entry name" value="MFS_Trehalose_Transporter"/>
</dbReference>
<dbReference type="InterPro" id="IPR005828">
    <property type="entry name" value="MFS_sugar_transport-like"/>
</dbReference>
<evidence type="ECO:0000256" key="2">
    <source>
        <dbReference type="ARBA" id="ARBA00022692"/>
    </source>
</evidence>
<feature type="transmembrane region" description="Helical" evidence="5">
    <location>
        <begin position="86"/>
        <end position="103"/>
    </location>
</feature>
<dbReference type="Proteomes" id="UP001153709">
    <property type="component" value="Chromosome 6"/>
</dbReference>
<dbReference type="PANTHER" id="PTHR48021">
    <property type="match status" value="1"/>
</dbReference>
<feature type="domain" description="Major facilitator superfamily (MFS) profile" evidence="6">
    <location>
        <begin position="13"/>
        <end position="214"/>
    </location>
</feature>
<organism evidence="7 8">
    <name type="scientific">Diabrotica balteata</name>
    <name type="common">Banded cucumber beetle</name>
    <dbReference type="NCBI Taxonomy" id="107213"/>
    <lineage>
        <taxon>Eukaryota</taxon>
        <taxon>Metazoa</taxon>
        <taxon>Ecdysozoa</taxon>
        <taxon>Arthropoda</taxon>
        <taxon>Hexapoda</taxon>
        <taxon>Insecta</taxon>
        <taxon>Pterygota</taxon>
        <taxon>Neoptera</taxon>
        <taxon>Endopterygota</taxon>
        <taxon>Coleoptera</taxon>
        <taxon>Polyphaga</taxon>
        <taxon>Cucujiformia</taxon>
        <taxon>Chrysomeloidea</taxon>
        <taxon>Chrysomelidae</taxon>
        <taxon>Galerucinae</taxon>
        <taxon>Diabroticina</taxon>
        <taxon>Diabroticites</taxon>
        <taxon>Diabrotica</taxon>
    </lineage>
</organism>
<feature type="transmembrane region" description="Helical" evidence="5">
    <location>
        <begin position="143"/>
        <end position="166"/>
    </location>
</feature>
<dbReference type="OrthoDB" id="8120565at2759"/>
<reference evidence="7" key="1">
    <citation type="submission" date="2022-01" db="EMBL/GenBank/DDBJ databases">
        <authorList>
            <person name="King R."/>
        </authorList>
    </citation>
    <scope>NUCLEOTIDE SEQUENCE</scope>
</reference>
<dbReference type="InterPro" id="IPR036259">
    <property type="entry name" value="MFS_trans_sf"/>
</dbReference>
<evidence type="ECO:0000256" key="1">
    <source>
        <dbReference type="ARBA" id="ARBA00004141"/>
    </source>
</evidence>
<accession>A0A9N9XHK4</accession>
<evidence type="ECO:0000256" key="3">
    <source>
        <dbReference type="ARBA" id="ARBA00022989"/>
    </source>
</evidence>
<dbReference type="PANTHER" id="PTHR48021:SF47">
    <property type="entry name" value="GH17672P"/>
    <property type="match status" value="1"/>
</dbReference>